<evidence type="ECO:0000313" key="2">
    <source>
        <dbReference type="Proteomes" id="UP000198846"/>
    </source>
</evidence>
<dbReference type="STRING" id="283786.SAMN04487990_12320"/>
<dbReference type="Proteomes" id="UP000198846">
    <property type="component" value="Unassembled WGS sequence"/>
</dbReference>
<dbReference type="Pfam" id="PF08889">
    <property type="entry name" value="WbqC"/>
    <property type="match status" value="1"/>
</dbReference>
<dbReference type="RefSeq" id="WP_092136439.1">
    <property type="nucleotide sequence ID" value="NZ_FNQK01000023.1"/>
</dbReference>
<accession>A0A1H4CZQ4</accession>
<dbReference type="EMBL" id="FNQK01000023">
    <property type="protein sequence ID" value="SEA65818.1"/>
    <property type="molecule type" value="Genomic_DNA"/>
</dbReference>
<dbReference type="OrthoDB" id="1523452at2"/>
<evidence type="ECO:0000313" key="1">
    <source>
        <dbReference type="EMBL" id="SEA65818.1"/>
    </source>
</evidence>
<dbReference type="InterPro" id="IPR014985">
    <property type="entry name" value="WbqC"/>
</dbReference>
<protein>
    <submittedName>
        <fullName evidence="1">WbqC-like protein family protein</fullName>
    </submittedName>
</protein>
<keyword evidence="2" id="KW-1185">Reference proteome</keyword>
<organism evidence="1 2">
    <name type="scientific">Bizionia paragorgiae</name>
    <dbReference type="NCBI Taxonomy" id="283786"/>
    <lineage>
        <taxon>Bacteria</taxon>
        <taxon>Pseudomonadati</taxon>
        <taxon>Bacteroidota</taxon>
        <taxon>Flavobacteriia</taxon>
        <taxon>Flavobacteriales</taxon>
        <taxon>Flavobacteriaceae</taxon>
        <taxon>Bizionia</taxon>
    </lineage>
</organism>
<reference evidence="1 2" key="1">
    <citation type="submission" date="2016-10" db="EMBL/GenBank/DDBJ databases">
        <authorList>
            <person name="de Groot N.N."/>
        </authorList>
    </citation>
    <scope>NUCLEOTIDE SEQUENCE [LARGE SCALE GENOMIC DNA]</scope>
    <source>
        <strain evidence="1 2">DSM 23842</strain>
    </source>
</reference>
<name>A0A1H4CZQ4_BIZPA</name>
<dbReference type="AlphaFoldDB" id="A0A1H4CZQ4"/>
<sequence>MKPIILHPTYFPSIETFVAIVSASSVVFEICDNYQKQTYRNRCYIYAANGKLQLSVPVIYTQKNRQLYQDVQIANTYNWQDIHFKSLESAYRTSPFYEYYIDDLKPLFTKQYDSILEFNLACFEVICDALQLDITINKTTEFKKNYTDNLDLRGLVNAKKDTAPQFDNYTQVFSPKHGYINNLSILDLLFNEGPSALSYLEAQHAN</sequence>
<proteinExistence type="predicted"/>
<gene>
    <name evidence="1" type="ORF">SAMN04487990_12320</name>
</gene>